<evidence type="ECO:0000313" key="5">
    <source>
        <dbReference type="Proteomes" id="UP000325055"/>
    </source>
</evidence>
<accession>A0A5M6AAV5</accession>
<comment type="caution">
    <text evidence="4">The sequence shown here is derived from an EMBL/GenBank/DDBJ whole genome shotgun (WGS) entry which is preliminary data.</text>
</comment>
<feature type="chain" id="PRO_5024394963" evidence="3">
    <location>
        <begin position="28"/>
        <end position="681"/>
    </location>
</feature>
<dbReference type="EMBL" id="VVYW01000006">
    <property type="protein sequence ID" value="KAA5409602.1"/>
    <property type="molecule type" value="Genomic_DNA"/>
</dbReference>
<gene>
    <name evidence="4" type="ORF">F2Y86_07795</name>
</gene>
<dbReference type="InterPro" id="IPR039461">
    <property type="entry name" value="Peptidase_M49"/>
</dbReference>
<dbReference type="GO" id="GO:0016787">
    <property type="term" value="F:hydrolase activity"/>
    <property type="evidence" value="ECO:0007669"/>
    <property type="project" value="UniProtKB-KW"/>
</dbReference>
<feature type="signal peptide" evidence="3">
    <location>
        <begin position="1"/>
        <end position="27"/>
    </location>
</feature>
<dbReference type="Gene3D" id="3.30.540.30">
    <property type="match status" value="2"/>
</dbReference>
<protein>
    <submittedName>
        <fullName evidence="4">Dihydrofolate reductase</fullName>
    </submittedName>
</protein>
<evidence type="ECO:0000256" key="3">
    <source>
        <dbReference type="SAM" id="SignalP"/>
    </source>
</evidence>
<dbReference type="AlphaFoldDB" id="A0A5M6AAV5"/>
<evidence type="ECO:0000313" key="4">
    <source>
        <dbReference type="EMBL" id="KAA5409602.1"/>
    </source>
</evidence>
<dbReference type="GO" id="GO:0046872">
    <property type="term" value="F:metal ion binding"/>
    <property type="evidence" value="ECO:0007669"/>
    <property type="project" value="UniProtKB-KW"/>
</dbReference>
<dbReference type="PANTHER" id="PTHR23422:SF11">
    <property type="entry name" value="DIPEPTIDYL PEPTIDASE 3"/>
    <property type="match status" value="1"/>
</dbReference>
<keyword evidence="3" id="KW-0732">Signal</keyword>
<dbReference type="RefSeq" id="WP_007214983.1">
    <property type="nucleotide sequence ID" value="NZ_JAFEKG010000001.1"/>
</dbReference>
<evidence type="ECO:0000256" key="2">
    <source>
        <dbReference type="ARBA" id="ARBA00022801"/>
    </source>
</evidence>
<sequence>MKKQLIACAAFALLTACSGSKTTTAEADKFDYTVEQFADLQILRYRVPGFENLSLQQKELVYYLTEAALQGRDILFDQNGKYNLRIRRTLEAVYTGYKGDKNTPDFKAMEVYLKRVWFSNGIHHHYGSEKFVPGFAPEFFKEAVLSVDTSTLPLAEGQTAEQLCDELSPVIFDPAVMPKRVNQAAGEDLVLTSACNYYDGVTQKEAEDFYNAMKDPKDETPVSYGLNSRLVKENGKIQEKIWKVGGLYGQAIDKIVYWLKKAEGVAENPEQKAVIAELIKFYETGDLKTFDEYAILWVKDLNSLVDFVNGFTESYGDPLGMKASWESLVNFKDMEATHRTEIISGNAQWFEDHSPVDKQFKKDEVKGVSAKVITAAILAGDLYPATAIGINLPNSNWIRSHHGSKSVTIGNITDAYNKAAHGNGFNEEFVYSDAELQLIDKYADLTGELHTDLHECLGHGSGKLLPGVDPDALKAYGSTIEEARADLFGLYYVADPKLVELGLTPNADAYKAEYYTYLMNGLMTQLVRIEPGNNVEEAHMRNRQLIARWVFEKGAADKVVELVKKDGKTYVVVNDYEKLRALFGELLSEIQRIKSTGDYQSAHDLVENYAVKVDPALHAEVLERYKKLNLAPYKGFVNPKYEAVVDAAGKITDVKVTYDEGYAEQMLRYSKDYSNLPSINN</sequence>
<name>A0A5M6AAV5_9BACE</name>
<keyword evidence="2" id="KW-0378">Hydrolase</keyword>
<dbReference type="PANTHER" id="PTHR23422">
    <property type="entry name" value="DIPEPTIDYL PEPTIDASE III-RELATED"/>
    <property type="match status" value="1"/>
</dbReference>
<dbReference type="Proteomes" id="UP000325055">
    <property type="component" value="Unassembled WGS sequence"/>
</dbReference>
<proteinExistence type="predicted"/>
<reference evidence="4 5" key="1">
    <citation type="journal article" date="2019" name="Nat. Med.">
        <title>A library of human gut bacterial isolates paired with longitudinal multiomics data enables mechanistic microbiome research.</title>
        <authorList>
            <person name="Poyet M."/>
            <person name="Groussin M."/>
            <person name="Gibbons S.M."/>
            <person name="Avila-Pacheco J."/>
            <person name="Jiang X."/>
            <person name="Kearney S.M."/>
            <person name="Perrotta A.R."/>
            <person name="Berdy B."/>
            <person name="Zhao S."/>
            <person name="Lieberman T.D."/>
            <person name="Swanson P.K."/>
            <person name="Smith M."/>
            <person name="Roesemann S."/>
            <person name="Alexander J.E."/>
            <person name="Rich S.A."/>
            <person name="Livny J."/>
            <person name="Vlamakis H."/>
            <person name="Clish C."/>
            <person name="Bullock K."/>
            <person name="Deik A."/>
            <person name="Scott J."/>
            <person name="Pierce K.A."/>
            <person name="Xavier R.J."/>
            <person name="Alm E.J."/>
        </authorList>
    </citation>
    <scope>NUCLEOTIDE SEQUENCE [LARGE SCALE GENOMIC DNA]</scope>
    <source>
        <strain evidence="4 5">BIOML-A7</strain>
    </source>
</reference>
<evidence type="ECO:0000256" key="1">
    <source>
        <dbReference type="ARBA" id="ARBA00022723"/>
    </source>
</evidence>
<keyword evidence="1" id="KW-0479">Metal-binding</keyword>
<dbReference type="PROSITE" id="PS51257">
    <property type="entry name" value="PROKAR_LIPOPROTEIN"/>
    <property type="match status" value="1"/>
</dbReference>
<organism evidence="4 5">
    <name type="scientific">Bacteroides cellulosilyticus</name>
    <dbReference type="NCBI Taxonomy" id="246787"/>
    <lineage>
        <taxon>Bacteria</taxon>
        <taxon>Pseudomonadati</taxon>
        <taxon>Bacteroidota</taxon>
        <taxon>Bacteroidia</taxon>
        <taxon>Bacteroidales</taxon>
        <taxon>Bacteroidaceae</taxon>
        <taxon>Bacteroides</taxon>
    </lineage>
</organism>
<dbReference type="Pfam" id="PF03571">
    <property type="entry name" value="Peptidase_M49"/>
    <property type="match status" value="2"/>
</dbReference>